<proteinExistence type="predicted"/>
<keyword evidence="11" id="KW-0010">Activator</keyword>
<dbReference type="InterPro" id="IPR037046">
    <property type="entry name" value="AlkA_N_sf"/>
</dbReference>
<evidence type="ECO:0000256" key="10">
    <source>
        <dbReference type="ARBA" id="ARBA00023125"/>
    </source>
</evidence>
<keyword evidence="5 15" id="KW-0808">Transferase</keyword>
<dbReference type="SMART" id="SM00478">
    <property type="entry name" value="ENDO3c"/>
    <property type="match status" value="1"/>
</dbReference>
<dbReference type="GO" id="GO:0043565">
    <property type="term" value="F:sequence-specific DNA binding"/>
    <property type="evidence" value="ECO:0007669"/>
    <property type="project" value="InterPro"/>
</dbReference>
<dbReference type="Gene3D" id="1.10.1670.10">
    <property type="entry name" value="Helix-hairpin-Helix base-excision DNA repair enzymes (C-terminal)"/>
    <property type="match status" value="1"/>
</dbReference>
<comment type="cofactor">
    <cofactor evidence="2">
        <name>Zn(2+)</name>
        <dbReference type="ChEBI" id="CHEBI:29105"/>
    </cofactor>
</comment>
<dbReference type="InterPro" id="IPR023170">
    <property type="entry name" value="HhH_base_excis_C"/>
</dbReference>
<dbReference type="Proteomes" id="UP000019277">
    <property type="component" value="Unassembled WGS sequence"/>
</dbReference>
<keyword evidence="8" id="KW-0862">Zinc</keyword>
<dbReference type="PANTHER" id="PTHR43003:SF13">
    <property type="entry name" value="DNA-3-METHYLADENINE GLYCOSYLASE 2"/>
    <property type="match status" value="1"/>
</dbReference>
<dbReference type="GO" id="GO:0032259">
    <property type="term" value="P:methylation"/>
    <property type="evidence" value="ECO:0007669"/>
    <property type="project" value="UniProtKB-KW"/>
</dbReference>
<dbReference type="SMART" id="SM01009">
    <property type="entry name" value="AlkA_N"/>
    <property type="match status" value="1"/>
</dbReference>
<dbReference type="PROSITE" id="PS00041">
    <property type="entry name" value="HTH_ARAC_FAMILY_1"/>
    <property type="match status" value="1"/>
</dbReference>
<dbReference type="Pfam" id="PF02805">
    <property type="entry name" value="Ada_Zn_binding"/>
    <property type="match status" value="1"/>
</dbReference>
<evidence type="ECO:0000256" key="12">
    <source>
        <dbReference type="ARBA" id="ARBA00023163"/>
    </source>
</evidence>
<comment type="caution">
    <text evidence="15">The sequence shown here is derived from an EMBL/GenBank/DDBJ whole genome shotgun (WGS) entry which is preliminary data.</text>
</comment>
<dbReference type="GO" id="GO:0006307">
    <property type="term" value="P:DNA alkylation repair"/>
    <property type="evidence" value="ECO:0007669"/>
    <property type="project" value="TreeGrafter"/>
</dbReference>
<dbReference type="SUPFAM" id="SSF57884">
    <property type="entry name" value="Ada DNA repair protein, N-terminal domain (N-Ada 10)"/>
    <property type="match status" value="1"/>
</dbReference>
<protein>
    <recommendedName>
        <fullName evidence="3">DNA-3-methyladenine glycosylase II</fullName>
        <ecNumber evidence="3">3.2.2.21</ecNumber>
    </recommendedName>
</protein>
<evidence type="ECO:0000256" key="4">
    <source>
        <dbReference type="ARBA" id="ARBA00022603"/>
    </source>
</evidence>
<dbReference type="SUPFAM" id="SSF55945">
    <property type="entry name" value="TATA-box binding protein-like"/>
    <property type="match status" value="1"/>
</dbReference>
<keyword evidence="4 15" id="KW-0489">Methyltransferase</keyword>
<dbReference type="OrthoDB" id="9811249at2"/>
<dbReference type="InterPro" id="IPR018062">
    <property type="entry name" value="HTH_AraC-typ_CS"/>
</dbReference>
<organism evidence="15 16">
    <name type="scientific">Actinokineospora spheciospongiae</name>
    <dbReference type="NCBI Taxonomy" id="909613"/>
    <lineage>
        <taxon>Bacteria</taxon>
        <taxon>Bacillati</taxon>
        <taxon>Actinomycetota</taxon>
        <taxon>Actinomycetes</taxon>
        <taxon>Pseudonocardiales</taxon>
        <taxon>Pseudonocardiaceae</taxon>
        <taxon>Actinokineospora</taxon>
    </lineage>
</organism>
<keyword evidence="16" id="KW-1185">Reference proteome</keyword>
<evidence type="ECO:0000256" key="8">
    <source>
        <dbReference type="ARBA" id="ARBA00022833"/>
    </source>
</evidence>
<dbReference type="InterPro" id="IPR018060">
    <property type="entry name" value="HTH_AraC"/>
</dbReference>
<dbReference type="PROSITE" id="PS01124">
    <property type="entry name" value="HTH_ARAC_FAMILY_2"/>
    <property type="match status" value="1"/>
</dbReference>
<dbReference type="SMART" id="SM00342">
    <property type="entry name" value="HTH_ARAC"/>
    <property type="match status" value="1"/>
</dbReference>
<dbReference type="PATRIC" id="fig|909613.9.peg.1926"/>
<dbReference type="InterPro" id="IPR010316">
    <property type="entry name" value="AlkA_N"/>
</dbReference>
<evidence type="ECO:0000313" key="16">
    <source>
        <dbReference type="Proteomes" id="UP000019277"/>
    </source>
</evidence>
<dbReference type="Gene3D" id="3.40.10.10">
    <property type="entry name" value="DNA Methylphosphotriester Repair Domain"/>
    <property type="match status" value="1"/>
</dbReference>
<dbReference type="Gene3D" id="1.10.10.60">
    <property type="entry name" value="Homeodomain-like"/>
    <property type="match status" value="1"/>
</dbReference>
<gene>
    <name evidence="15" type="ORF">UO65_1913</name>
</gene>
<evidence type="ECO:0000259" key="14">
    <source>
        <dbReference type="PROSITE" id="PS01124"/>
    </source>
</evidence>
<evidence type="ECO:0000256" key="1">
    <source>
        <dbReference type="ARBA" id="ARBA00000086"/>
    </source>
</evidence>
<reference evidence="15 16" key="1">
    <citation type="journal article" date="2014" name="Genome Announc.">
        <title>Draft Genome Sequence of the Antitrypanosomally Active Sponge-Associated Bacterium Actinokineospora sp. Strain EG49.</title>
        <authorList>
            <person name="Harjes J."/>
            <person name="Ryu T."/>
            <person name="Abdelmohsen U.R."/>
            <person name="Moitinho-Silva L."/>
            <person name="Horn H."/>
            <person name="Ravasi T."/>
            <person name="Hentschel U."/>
        </authorList>
    </citation>
    <scope>NUCLEOTIDE SEQUENCE [LARGE SCALE GENOMIC DNA]</scope>
    <source>
        <strain evidence="15 16">EG49</strain>
    </source>
</reference>
<dbReference type="eggNOG" id="COG2169">
    <property type="taxonomic scope" value="Bacteria"/>
</dbReference>
<dbReference type="InterPro" id="IPR011257">
    <property type="entry name" value="DNA_glycosylase"/>
</dbReference>
<dbReference type="GO" id="GO:0008270">
    <property type="term" value="F:zinc ion binding"/>
    <property type="evidence" value="ECO:0007669"/>
    <property type="project" value="InterPro"/>
</dbReference>
<comment type="catalytic activity">
    <reaction evidence="1">
        <text>Hydrolysis of alkylated DNA, releasing 3-methyladenine, 3-methylguanine, 7-methylguanine and 7-methyladenine.</text>
        <dbReference type="EC" id="3.2.2.21"/>
    </reaction>
</comment>
<evidence type="ECO:0000256" key="5">
    <source>
        <dbReference type="ARBA" id="ARBA00022679"/>
    </source>
</evidence>
<dbReference type="Gene3D" id="1.10.340.30">
    <property type="entry name" value="Hypothetical protein, domain 2"/>
    <property type="match status" value="1"/>
</dbReference>
<dbReference type="GO" id="GO:0032993">
    <property type="term" value="C:protein-DNA complex"/>
    <property type="evidence" value="ECO:0007669"/>
    <property type="project" value="TreeGrafter"/>
</dbReference>
<dbReference type="GO" id="GO:0003700">
    <property type="term" value="F:DNA-binding transcription factor activity"/>
    <property type="evidence" value="ECO:0007669"/>
    <property type="project" value="InterPro"/>
</dbReference>
<dbReference type="InterPro" id="IPR009057">
    <property type="entry name" value="Homeodomain-like_sf"/>
</dbReference>
<dbReference type="STRING" id="909613.UO65_1913"/>
<dbReference type="InterPro" id="IPR003265">
    <property type="entry name" value="HhH-GPD_domain"/>
</dbReference>
<dbReference type="GO" id="GO:0008168">
    <property type="term" value="F:methyltransferase activity"/>
    <property type="evidence" value="ECO:0007669"/>
    <property type="project" value="UniProtKB-KW"/>
</dbReference>
<dbReference type="SUPFAM" id="SSF46689">
    <property type="entry name" value="Homeodomain-like"/>
    <property type="match status" value="1"/>
</dbReference>
<dbReference type="EMBL" id="AYXG01000071">
    <property type="protein sequence ID" value="EWC62791.1"/>
    <property type="molecule type" value="Genomic_DNA"/>
</dbReference>
<dbReference type="GO" id="GO:0006285">
    <property type="term" value="P:base-excision repair, AP site formation"/>
    <property type="evidence" value="ECO:0007669"/>
    <property type="project" value="TreeGrafter"/>
</dbReference>
<dbReference type="InterPro" id="IPR051912">
    <property type="entry name" value="Alkylbase_DNA_Glycosylase/TA"/>
</dbReference>
<keyword evidence="7" id="KW-0227">DNA damage</keyword>
<name>W7J1I2_9PSEU</name>
<keyword evidence="12" id="KW-0804">Transcription</keyword>
<evidence type="ECO:0000256" key="7">
    <source>
        <dbReference type="ARBA" id="ARBA00022763"/>
    </source>
</evidence>
<keyword evidence="9" id="KW-0805">Transcription regulation</keyword>
<dbReference type="Pfam" id="PF12833">
    <property type="entry name" value="HTH_18"/>
    <property type="match status" value="1"/>
</dbReference>
<dbReference type="GO" id="GO:0008725">
    <property type="term" value="F:DNA-3-methyladenine glycosylase activity"/>
    <property type="evidence" value="ECO:0007669"/>
    <property type="project" value="TreeGrafter"/>
</dbReference>
<dbReference type="EC" id="3.2.2.21" evidence="3"/>
<keyword evidence="6" id="KW-0479">Metal-binding</keyword>
<evidence type="ECO:0000256" key="13">
    <source>
        <dbReference type="ARBA" id="ARBA00023204"/>
    </source>
</evidence>
<dbReference type="GO" id="GO:0005737">
    <property type="term" value="C:cytoplasm"/>
    <property type="evidence" value="ECO:0007669"/>
    <property type="project" value="TreeGrafter"/>
</dbReference>
<feature type="domain" description="HTH araC/xylS-type" evidence="14">
    <location>
        <begin position="87"/>
        <end position="185"/>
    </location>
</feature>
<evidence type="ECO:0000256" key="11">
    <source>
        <dbReference type="ARBA" id="ARBA00023159"/>
    </source>
</evidence>
<evidence type="ECO:0000256" key="2">
    <source>
        <dbReference type="ARBA" id="ARBA00001947"/>
    </source>
</evidence>
<dbReference type="AlphaFoldDB" id="W7J1I2"/>
<dbReference type="Pfam" id="PF06029">
    <property type="entry name" value="AlkA_N"/>
    <property type="match status" value="1"/>
</dbReference>
<evidence type="ECO:0000313" key="15">
    <source>
        <dbReference type="EMBL" id="EWC62791.1"/>
    </source>
</evidence>
<dbReference type="RefSeq" id="WP_035280701.1">
    <property type="nucleotide sequence ID" value="NZ_AYXG01000071.1"/>
</dbReference>
<keyword evidence="10" id="KW-0238">DNA-binding</keyword>
<dbReference type="SUPFAM" id="SSF48150">
    <property type="entry name" value="DNA-glycosylase"/>
    <property type="match status" value="1"/>
</dbReference>
<dbReference type="PANTHER" id="PTHR43003">
    <property type="entry name" value="DNA-3-METHYLADENINE GLYCOSYLASE"/>
    <property type="match status" value="1"/>
</dbReference>
<dbReference type="Gene3D" id="3.30.310.20">
    <property type="entry name" value="DNA-3-methyladenine glycosylase AlkA, N-terminal domain"/>
    <property type="match status" value="1"/>
</dbReference>
<dbReference type="GO" id="GO:0032131">
    <property type="term" value="F:alkylated DNA binding"/>
    <property type="evidence" value="ECO:0007669"/>
    <property type="project" value="TreeGrafter"/>
</dbReference>
<evidence type="ECO:0000256" key="9">
    <source>
        <dbReference type="ARBA" id="ARBA00023015"/>
    </source>
</evidence>
<dbReference type="GO" id="GO:0043916">
    <property type="term" value="F:DNA-7-methylguanine glycosylase activity"/>
    <property type="evidence" value="ECO:0007669"/>
    <property type="project" value="TreeGrafter"/>
</dbReference>
<accession>W7J1I2</accession>
<evidence type="ECO:0000256" key="3">
    <source>
        <dbReference type="ARBA" id="ARBA00012000"/>
    </source>
</evidence>
<sequence>MLIDPELAHRAAAVRDTRFDGQLILAVRTTGVYCRPACPAATARRRTAEFFPTAAAAQQQGYRACLRCLPDVVPGSPEWNTRGDLAGRAMRLILDGVIEREGVPGLARRVGYSERHLTRVLTAELGAGPLALARAQRAHLARLLIETTALTVSDVAFASGFASVRQFNDTVRSVFAATPSELRTAASRRVGRRRHPATPGRVTLRLPVRTPFDAAGILAFLGARAIPGVESASPGRYARTLRLPHGPATAHLRPAGTHVECTLRLADLRDLGTAVARLRRLFDLDADPTAIDRVLAADPALAPSVAAIPGIRVPGSVDGTETVLRALLGQQLTVSAARAAARRLSDSVGEPLPAPDGELTTLFPSAAAVAERGAEVLAGPTRRVDTIRAVCAAIASGELELHVGVDPETLRSRLQSYPGIGPSTAGYVVMRLLGEPDILPPNDIAVRTGAGPVMSTSDDSGDRGRLWSPWRSYAGMHLWRATARATPEP</sequence>
<dbReference type="InterPro" id="IPR035451">
    <property type="entry name" value="Ada-like_dom_sf"/>
</dbReference>
<dbReference type="InterPro" id="IPR004026">
    <property type="entry name" value="Ada_DNA_repair_Zn-bd"/>
</dbReference>
<dbReference type="eggNOG" id="COG0122">
    <property type="taxonomic scope" value="Bacteria"/>
</dbReference>
<evidence type="ECO:0000256" key="6">
    <source>
        <dbReference type="ARBA" id="ARBA00022723"/>
    </source>
</evidence>
<keyword evidence="13" id="KW-0234">DNA repair</keyword>